<evidence type="ECO:0000256" key="13">
    <source>
        <dbReference type="SAM" id="MobiDB-lite"/>
    </source>
</evidence>
<feature type="coiled-coil region" evidence="12">
    <location>
        <begin position="1169"/>
        <end position="1252"/>
    </location>
</feature>
<proteinExistence type="inferred from homology"/>
<dbReference type="RefSeq" id="XP_060453649.1">
    <property type="nucleotide sequence ID" value="XM_060596681.1"/>
</dbReference>
<dbReference type="Proteomes" id="UP001233271">
    <property type="component" value="Chromosome 1"/>
</dbReference>
<evidence type="ECO:0000256" key="7">
    <source>
        <dbReference type="ARBA" id="ARBA00022840"/>
    </source>
</evidence>
<keyword evidence="9" id="KW-0226">DNA condensation</keyword>
<feature type="coiled-coil region" evidence="12">
    <location>
        <begin position="1011"/>
        <end position="1125"/>
    </location>
</feature>
<feature type="region of interest" description="Disordered" evidence="13">
    <location>
        <begin position="1278"/>
        <end position="1338"/>
    </location>
</feature>
<reference evidence="15" key="1">
    <citation type="journal article" date="2023" name="BMC Genomics">
        <title>Chromosome-level genome assemblies of Cutaneotrichosporon spp. (Trichosporonales, Basidiomycota) reveal imbalanced evolution between nucleotide sequences and chromosome synteny.</title>
        <authorList>
            <person name="Kobayashi Y."/>
            <person name="Kayamori A."/>
            <person name="Aoki K."/>
            <person name="Shiwa Y."/>
            <person name="Matsutani M."/>
            <person name="Fujita N."/>
            <person name="Sugita T."/>
            <person name="Iwasaki W."/>
            <person name="Tanaka N."/>
            <person name="Takashima M."/>
        </authorList>
    </citation>
    <scope>NUCLEOTIDE SEQUENCE</scope>
    <source>
        <strain evidence="15">HIS019</strain>
    </source>
</reference>
<dbReference type="SUPFAM" id="SSF57997">
    <property type="entry name" value="Tropomyosin"/>
    <property type="match status" value="1"/>
</dbReference>
<keyword evidence="11" id="KW-0131">Cell cycle</keyword>
<dbReference type="Gene3D" id="3.30.70.1620">
    <property type="match status" value="1"/>
</dbReference>
<dbReference type="GO" id="GO:0005524">
    <property type="term" value="F:ATP binding"/>
    <property type="evidence" value="ECO:0007669"/>
    <property type="project" value="UniProtKB-KW"/>
</dbReference>
<feature type="compositionally biased region" description="Acidic residues" evidence="13">
    <location>
        <begin position="1282"/>
        <end position="1294"/>
    </location>
</feature>
<keyword evidence="7" id="KW-0067">ATP-binding</keyword>
<organism evidence="15 16">
    <name type="scientific">Cutaneotrichosporon cavernicola</name>
    <dbReference type="NCBI Taxonomy" id="279322"/>
    <lineage>
        <taxon>Eukaryota</taxon>
        <taxon>Fungi</taxon>
        <taxon>Dikarya</taxon>
        <taxon>Basidiomycota</taxon>
        <taxon>Agaricomycotina</taxon>
        <taxon>Tremellomycetes</taxon>
        <taxon>Trichosporonales</taxon>
        <taxon>Trichosporonaceae</taxon>
        <taxon>Cutaneotrichosporon</taxon>
    </lineage>
</organism>
<evidence type="ECO:0000256" key="6">
    <source>
        <dbReference type="ARBA" id="ARBA00022776"/>
    </source>
</evidence>
<feature type="compositionally biased region" description="Polar residues" evidence="13">
    <location>
        <begin position="1622"/>
        <end position="1631"/>
    </location>
</feature>
<dbReference type="SUPFAM" id="SSF75553">
    <property type="entry name" value="Smc hinge domain"/>
    <property type="match status" value="1"/>
</dbReference>
<dbReference type="Gene3D" id="1.20.1060.20">
    <property type="match status" value="1"/>
</dbReference>
<keyword evidence="10" id="KW-0539">Nucleus</keyword>
<dbReference type="Pfam" id="PF06470">
    <property type="entry name" value="SMC_hinge"/>
    <property type="match status" value="1"/>
</dbReference>
<feature type="domain" description="SMC hinge" evidence="14">
    <location>
        <begin position="850"/>
        <end position="963"/>
    </location>
</feature>
<evidence type="ECO:0000256" key="11">
    <source>
        <dbReference type="ARBA" id="ARBA00023306"/>
    </source>
</evidence>
<evidence type="ECO:0000256" key="1">
    <source>
        <dbReference type="ARBA" id="ARBA00004123"/>
    </source>
</evidence>
<dbReference type="GeneID" id="85492254"/>
<feature type="compositionally biased region" description="Low complexity" evidence="13">
    <location>
        <begin position="8"/>
        <end position="38"/>
    </location>
</feature>
<keyword evidence="8 12" id="KW-0175">Coiled coil</keyword>
<dbReference type="PANTHER" id="PTHR18937">
    <property type="entry name" value="STRUCTURAL MAINTENANCE OF CHROMOSOMES SMC FAMILY MEMBER"/>
    <property type="match status" value="1"/>
</dbReference>
<evidence type="ECO:0000256" key="8">
    <source>
        <dbReference type="ARBA" id="ARBA00023054"/>
    </source>
</evidence>
<evidence type="ECO:0000256" key="10">
    <source>
        <dbReference type="ARBA" id="ARBA00023242"/>
    </source>
</evidence>
<feature type="coiled-coil region" evidence="12">
    <location>
        <begin position="676"/>
        <end position="707"/>
    </location>
</feature>
<name>A0AA48II58_9TREE</name>
<dbReference type="InterPro" id="IPR003395">
    <property type="entry name" value="RecF/RecN/SMC_N"/>
</dbReference>
<evidence type="ECO:0000256" key="9">
    <source>
        <dbReference type="ARBA" id="ARBA00023067"/>
    </source>
</evidence>
<dbReference type="EMBL" id="AP028212">
    <property type="protein sequence ID" value="BEI88383.1"/>
    <property type="molecule type" value="Genomic_DNA"/>
</dbReference>
<dbReference type="GO" id="GO:0051301">
    <property type="term" value="P:cell division"/>
    <property type="evidence" value="ECO:0007669"/>
    <property type="project" value="UniProtKB-KW"/>
</dbReference>
<feature type="region of interest" description="Disordered" evidence="13">
    <location>
        <begin position="1569"/>
        <end position="1631"/>
    </location>
</feature>
<feature type="compositionally biased region" description="Acidic residues" evidence="13">
    <location>
        <begin position="76"/>
        <end position="118"/>
    </location>
</feature>
<feature type="coiled-coil region" evidence="12">
    <location>
        <begin position="504"/>
        <end position="555"/>
    </location>
</feature>
<keyword evidence="6" id="KW-0498">Mitosis</keyword>
<feature type="compositionally biased region" description="Low complexity" evidence="13">
    <location>
        <begin position="51"/>
        <end position="62"/>
    </location>
</feature>
<accession>A0AA48II58</accession>
<dbReference type="Gene3D" id="3.40.50.300">
    <property type="entry name" value="P-loop containing nucleotide triphosphate hydrolases"/>
    <property type="match status" value="2"/>
</dbReference>
<feature type="coiled-coil region" evidence="12">
    <location>
        <begin position="585"/>
        <end position="647"/>
    </location>
</feature>
<gene>
    <name evidence="15" type="primary">SMC4</name>
    <name evidence="15" type="ORF">CcaverHIS019_0111010</name>
</gene>
<evidence type="ECO:0000256" key="12">
    <source>
        <dbReference type="SAM" id="Coils"/>
    </source>
</evidence>
<dbReference type="PANTHER" id="PTHR18937:SF172">
    <property type="entry name" value="STRUCTURAL MAINTENANCE OF CHROMOSOMES PROTEIN"/>
    <property type="match status" value="1"/>
</dbReference>
<feature type="compositionally biased region" description="Polar residues" evidence="13">
    <location>
        <begin position="227"/>
        <end position="241"/>
    </location>
</feature>
<evidence type="ECO:0000256" key="4">
    <source>
        <dbReference type="ARBA" id="ARBA00022618"/>
    </source>
</evidence>
<dbReference type="Gene3D" id="1.10.287.1490">
    <property type="match status" value="1"/>
</dbReference>
<dbReference type="GO" id="GO:0007076">
    <property type="term" value="P:mitotic chromosome condensation"/>
    <property type="evidence" value="ECO:0007669"/>
    <property type="project" value="TreeGrafter"/>
</dbReference>
<feature type="coiled-coil region" evidence="12">
    <location>
        <begin position="743"/>
        <end position="812"/>
    </location>
</feature>
<dbReference type="InterPro" id="IPR036277">
    <property type="entry name" value="SMC_hinge_sf"/>
</dbReference>
<dbReference type="GO" id="GO:0000796">
    <property type="term" value="C:condensin complex"/>
    <property type="evidence" value="ECO:0007669"/>
    <property type="project" value="TreeGrafter"/>
</dbReference>
<keyword evidence="5" id="KW-0547">Nucleotide-binding</keyword>
<comment type="similarity">
    <text evidence="2">Belongs to the SMC family. SMC4 subfamily.</text>
</comment>
<dbReference type="InterPro" id="IPR010935">
    <property type="entry name" value="SMC_hinge"/>
</dbReference>
<keyword evidence="4" id="KW-0132">Cell division</keyword>
<dbReference type="FunFam" id="3.40.50.300:FF:000481">
    <property type="entry name" value="Structural maintenance of chromosomes 4"/>
    <property type="match status" value="1"/>
</dbReference>
<evidence type="ECO:0000313" key="16">
    <source>
        <dbReference type="Proteomes" id="UP001233271"/>
    </source>
</evidence>
<evidence type="ECO:0000313" key="15">
    <source>
        <dbReference type="EMBL" id="BEI88383.1"/>
    </source>
</evidence>
<protein>
    <recommendedName>
        <fullName evidence="3">Structural maintenance of chromosomes protein 4</fullName>
    </recommendedName>
</protein>
<dbReference type="FunFam" id="3.40.50.300:FF:000585">
    <property type="entry name" value="Structural maintenance of chromosomes 4"/>
    <property type="match status" value="1"/>
</dbReference>
<feature type="region of interest" description="Disordered" evidence="13">
    <location>
        <begin position="1"/>
        <end position="294"/>
    </location>
</feature>
<dbReference type="GO" id="GO:0005634">
    <property type="term" value="C:nucleus"/>
    <property type="evidence" value="ECO:0007669"/>
    <property type="project" value="UniProtKB-SubCell"/>
</dbReference>
<evidence type="ECO:0000256" key="2">
    <source>
        <dbReference type="ARBA" id="ARBA00006005"/>
    </source>
</evidence>
<dbReference type="Pfam" id="PF02463">
    <property type="entry name" value="SMC_N"/>
    <property type="match status" value="1"/>
</dbReference>
<evidence type="ECO:0000256" key="5">
    <source>
        <dbReference type="ARBA" id="ARBA00022741"/>
    </source>
</evidence>
<dbReference type="KEGG" id="ccac:CcaHIS019_0111010"/>
<evidence type="ECO:0000259" key="14">
    <source>
        <dbReference type="SMART" id="SM00968"/>
    </source>
</evidence>
<feature type="compositionally biased region" description="Basic and acidic residues" evidence="13">
    <location>
        <begin position="1323"/>
        <end position="1336"/>
    </location>
</feature>
<feature type="compositionally biased region" description="Acidic residues" evidence="13">
    <location>
        <begin position="1302"/>
        <end position="1322"/>
    </location>
</feature>
<dbReference type="SUPFAM" id="SSF52540">
    <property type="entry name" value="P-loop containing nucleoside triphosphate hydrolases"/>
    <property type="match status" value="1"/>
</dbReference>
<sequence>MPPRRSNRSSAATGAPPPTASASTSSRRTTRTRASVAPESEEDAPKPASKRTAAPKPASSRASTRRPRKEPTPPPESEEDEEEEEDDDDDDGDDDDGDEDEDEDEDDDDDEDDGSGEDEPVHKPAKHASKRVSPPASRRSTRVKATPAPESEDESDEEPAPKPVSKRPSRKASITPAPESSDAESKPTPRPSSKAPARKGRRVLSDSDESDGQTPRPLSVSADSEGETPTSKLAKKSNSVSGEEGNVAAQASHSWIKVEEPSTPKAQVRALDATSPESSPDIPASVLPPKTPGRIVPPRMSLMATPAAPPPTGPKPRLTIHKLVLNNFKSYGGRQEIGPFHKSFSAIVGPNGSGKSNTIDALLFVFGFRASKMRQGKLSELIHNSAGHESITSCSVEVHFREIVDVSGVDDFLLVPKSDIVVTRTAFKDNSSKYTINGANRRREEVVTLLKNKGIDLDHNRFLILQGEVESIALMKPKAQNEHEDGLLEYLEDIIGTTKYKQPIEDASEQVESLNEERGEKMNRLRVVEREKSSLEDKKREAEDYLRDTNDLTRKKSLLWQYHMYTLQNNIEITTKAINGLTAQLTDEQERNGDLLAQIENLQKEYDDKAANWETVKTACDALTKDAKKLEREEVGYQEKRKHLASKQKKLKKSISDDGHAKSEALATIESCSAAIETNRTKVDELESKLEAEEKEHEEVRDGLKDKTDVFTTKIEVKQRELQPWTAKISEKQSAIDVAQSERDLLAQKATSVQTALEEAEQNIQTIKEGDHAKRDEYKRLKKEATVAKQELADAEEQLQGMGAQFEAVRSKLSAASHKADEARASLAADKSENAVLSSLNKLKAQGRLKGFHGRLGDLGVIDDKYDVAVTTACGSLNNLVVDTVEQGQACIEHLRKNNIGRASILILDKLPPRDLRPIKTPEGVPRLFDLIKPKDPRFAAAFYKGLTNTLVAQDLAQAERIGYGKPRWRVVTLAGQLIDTSGTMSGGGNRVARGGMSSKFKADKVGPEVVSQYEKERAAIQQEFNAFQTDRRAVEQEIQQLRKRIPDMEMEMEKTELDIQTGSKRVAEAEKRLAELASQNKPNAADEKRIKQLDTDIASLTKDVNELREKSSGINEEIKELQNKILEVGGVKLRAIQSKVSTTKGLLDLAYDAITKAEVGQAKAQHDVEKLQKAIASNSAKIEEVDTELESVEDDLKAITNDLTMLRQSVEEAQDTSVDVKEQLAESKAKLDEASAEINAFRKIEMDLKQKIEDNVRAQKDSKDKYKHWAKRHEELGLAYIDEEDEEDEDEEKEAEKEGDAGADAEDKEDEDGEDEGEEGDEPRSKESKKTRNDTLELVEYSPDELRAVNKDVLNGEISVLEEEIAKAKPNLNVLHEYRRREAEFLDRARDMETVTSQRDTAKQRYDDLRKVRLEEFMAGFSAISAKLKEMYQMITMGGNAEIELVDTMDPFSEGVVLSIMPPKKSWRPIANLSGGEKTLASLALVFALHVFKPTPLYFMDEIDAALDFKNVSIVANYIQSKTQAAQFIVISLRNDMFELAHRLVGIYKTNNCTKSIAIDNKDLRTQAVRRPLNAPHTVGRPTPGKTPGPSQRLTAATPSKAPPTPAAALASTPLRDSRTSVRLSTSTQS</sequence>
<dbReference type="InterPro" id="IPR027417">
    <property type="entry name" value="P-loop_NTPase"/>
</dbReference>
<comment type="subcellular location">
    <subcellularLocation>
        <location evidence="1">Nucleus</location>
    </subcellularLocation>
</comment>
<evidence type="ECO:0000256" key="3">
    <source>
        <dbReference type="ARBA" id="ARBA00018693"/>
    </source>
</evidence>
<dbReference type="SMART" id="SM00968">
    <property type="entry name" value="SMC_hinge"/>
    <property type="match status" value="1"/>
</dbReference>
<keyword evidence="16" id="KW-1185">Reference proteome</keyword>